<dbReference type="OrthoDB" id="9926231at2"/>
<sequence length="99" mass="10804">MSDHDPWAGVPRPRRPERAADPDELRVIGLRRRAAVARSVNEVCRLVHVRAFEHGWTVSTISGYIQLCLTLEDLLEASTAASERGLLRATALAAADSAS</sequence>
<evidence type="ECO:0000313" key="3">
    <source>
        <dbReference type="Proteomes" id="UP000295560"/>
    </source>
</evidence>
<feature type="region of interest" description="Disordered" evidence="1">
    <location>
        <begin position="1"/>
        <end position="20"/>
    </location>
</feature>
<comment type="caution">
    <text evidence="2">The sequence shown here is derived from an EMBL/GenBank/DDBJ whole genome shotgun (WGS) entry which is preliminary data.</text>
</comment>
<evidence type="ECO:0000313" key="2">
    <source>
        <dbReference type="EMBL" id="TCK20120.1"/>
    </source>
</evidence>
<proteinExistence type="predicted"/>
<dbReference type="AlphaFoldDB" id="A0A4R1HII2"/>
<keyword evidence="3" id="KW-1185">Reference proteome</keyword>
<accession>A0A4R1HII2</accession>
<dbReference type="RefSeq" id="WP_132428639.1">
    <property type="nucleotide sequence ID" value="NZ_SMFZ01000002.1"/>
</dbReference>
<protein>
    <submittedName>
        <fullName evidence="2">Uncharacterized protein</fullName>
    </submittedName>
</protein>
<reference evidence="2 3" key="1">
    <citation type="submission" date="2019-03" db="EMBL/GenBank/DDBJ databases">
        <title>Sequencing the genomes of 1000 actinobacteria strains.</title>
        <authorList>
            <person name="Klenk H.-P."/>
        </authorList>
    </citation>
    <scope>NUCLEOTIDE SEQUENCE [LARGE SCALE GENOMIC DNA]</scope>
    <source>
        <strain evidence="2 3">DSM 44969</strain>
    </source>
</reference>
<name>A0A4R1HII2_PSEEN</name>
<organism evidence="2 3">
    <name type="scientific">Pseudonocardia endophytica</name>
    <dbReference type="NCBI Taxonomy" id="401976"/>
    <lineage>
        <taxon>Bacteria</taxon>
        <taxon>Bacillati</taxon>
        <taxon>Actinomycetota</taxon>
        <taxon>Actinomycetes</taxon>
        <taxon>Pseudonocardiales</taxon>
        <taxon>Pseudonocardiaceae</taxon>
        <taxon>Pseudonocardia</taxon>
    </lineage>
</organism>
<dbReference type="EMBL" id="SMFZ01000002">
    <property type="protein sequence ID" value="TCK20120.1"/>
    <property type="molecule type" value="Genomic_DNA"/>
</dbReference>
<dbReference type="Proteomes" id="UP000295560">
    <property type="component" value="Unassembled WGS sequence"/>
</dbReference>
<evidence type="ECO:0000256" key="1">
    <source>
        <dbReference type="SAM" id="MobiDB-lite"/>
    </source>
</evidence>
<gene>
    <name evidence="2" type="ORF">EV378_4069</name>
</gene>